<evidence type="ECO:0000256" key="3">
    <source>
        <dbReference type="SAM" id="SignalP"/>
    </source>
</evidence>
<dbReference type="EMBL" id="AP022569">
    <property type="protein sequence ID" value="BBX44437.1"/>
    <property type="molecule type" value="Genomic_DNA"/>
</dbReference>
<feature type="chain" id="PRO_5039130231" description="Lipoprotein LpqN" evidence="3">
    <location>
        <begin position="20"/>
        <end position="234"/>
    </location>
</feature>
<dbReference type="AlphaFoldDB" id="A0A7I7KRH3"/>
<dbReference type="RefSeq" id="WP_163774891.1">
    <property type="nucleotide sequence ID" value="NZ_AP022569.1"/>
</dbReference>
<feature type="compositionally biased region" description="Low complexity" evidence="2">
    <location>
        <begin position="24"/>
        <end position="54"/>
    </location>
</feature>
<feature type="signal peptide" evidence="3">
    <location>
        <begin position="1"/>
        <end position="19"/>
    </location>
</feature>
<proteinExistence type="predicted"/>
<dbReference type="Proteomes" id="UP000465866">
    <property type="component" value="Chromosome"/>
</dbReference>
<feature type="region of interest" description="Disordered" evidence="2">
    <location>
        <begin position="24"/>
        <end position="63"/>
    </location>
</feature>
<evidence type="ECO:0000256" key="1">
    <source>
        <dbReference type="ARBA" id="ARBA00022729"/>
    </source>
</evidence>
<sequence length="234" mass="23955">MHRTATSTIAVLASAIALAGCGSASHSTKATSTTSSTTAPVTTQTTQASQAKVAPRTVVPGPNPDIASYIKQNGITETPVHRGDPGAPTIDLPIPDGWADAGPDTPATAYWAIIDTGPEAAKYTPSIVATVTKLVGNVDQQKLLDLASGELKNLPGFKPMGDGSASTLANFPAYQFGGTYAQGDQTKAVAQKTVVIPADGAVYLLRLNADCLEDQVGQALPATIAIDEKAKITV</sequence>
<evidence type="ECO:0000313" key="4">
    <source>
        <dbReference type="EMBL" id="BBX44437.1"/>
    </source>
</evidence>
<dbReference type="PROSITE" id="PS51257">
    <property type="entry name" value="PROKAR_LIPOPROTEIN"/>
    <property type="match status" value="1"/>
</dbReference>
<reference evidence="4 5" key="1">
    <citation type="journal article" date="2019" name="Emerg. Microbes Infect.">
        <title>Comprehensive subspecies identification of 175 nontuberculous mycobacteria species based on 7547 genomic profiles.</title>
        <authorList>
            <person name="Matsumoto Y."/>
            <person name="Kinjo T."/>
            <person name="Motooka D."/>
            <person name="Nabeya D."/>
            <person name="Jung N."/>
            <person name="Uechi K."/>
            <person name="Horii T."/>
            <person name="Iida T."/>
            <person name="Fujita J."/>
            <person name="Nakamura S."/>
        </authorList>
    </citation>
    <scope>NUCLEOTIDE SEQUENCE [LARGE SCALE GENOMIC DNA]</scope>
    <source>
        <strain evidence="4 5">JCM 12404</strain>
    </source>
</reference>
<keyword evidence="1 3" id="KW-0732">Signal</keyword>
<keyword evidence="5" id="KW-1185">Reference proteome</keyword>
<dbReference type="Pfam" id="PF10738">
    <property type="entry name" value="Lpp-LpqN"/>
    <property type="match status" value="1"/>
</dbReference>
<dbReference type="InterPro" id="IPR019674">
    <property type="entry name" value="Lipoprotein_LpqN/LpqT-like"/>
</dbReference>
<organism evidence="4 5">
    <name type="scientific">Mycobacterium cookii</name>
    <dbReference type="NCBI Taxonomy" id="1775"/>
    <lineage>
        <taxon>Bacteria</taxon>
        <taxon>Bacillati</taxon>
        <taxon>Actinomycetota</taxon>
        <taxon>Actinomycetes</taxon>
        <taxon>Mycobacteriales</taxon>
        <taxon>Mycobacteriaceae</taxon>
        <taxon>Mycobacterium</taxon>
    </lineage>
</organism>
<evidence type="ECO:0008006" key="6">
    <source>
        <dbReference type="Google" id="ProtNLM"/>
    </source>
</evidence>
<protein>
    <recommendedName>
        <fullName evidence="6">Lipoprotein LpqN</fullName>
    </recommendedName>
</protein>
<name>A0A7I7KRH3_9MYCO</name>
<evidence type="ECO:0000313" key="5">
    <source>
        <dbReference type="Proteomes" id="UP000465866"/>
    </source>
</evidence>
<gene>
    <name evidence="4" type="ORF">MCOO_04520</name>
</gene>
<dbReference type="KEGG" id="mcoo:MCOO_04520"/>
<dbReference type="Gene3D" id="3.40.1000.10">
    <property type="entry name" value="Mog1/PsbP, alpha/beta/alpha sandwich"/>
    <property type="match status" value="1"/>
</dbReference>
<accession>A0A7I7KRH3</accession>
<evidence type="ECO:0000256" key="2">
    <source>
        <dbReference type="SAM" id="MobiDB-lite"/>
    </source>
</evidence>